<organism evidence="2 4">
    <name type="scientific">Puccinia graminis f. sp. tritici</name>
    <dbReference type="NCBI Taxonomy" id="56615"/>
    <lineage>
        <taxon>Eukaryota</taxon>
        <taxon>Fungi</taxon>
        <taxon>Dikarya</taxon>
        <taxon>Basidiomycota</taxon>
        <taxon>Pucciniomycotina</taxon>
        <taxon>Pucciniomycetes</taxon>
        <taxon>Pucciniales</taxon>
        <taxon>Pucciniaceae</taxon>
        <taxon>Puccinia</taxon>
    </lineage>
</organism>
<evidence type="ECO:0000313" key="2">
    <source>
        <dbReference type="EMBL" id="KAA1126334.1"/>
    </source>
</evidence>
<gene>
    <name evidence="2" type="primary">TYR1_4</name>
    <name evidence="1" type="synonym">TYR1_3</name>
    <name evidence="1" type="ORF">PGT21_035385</name>
    <name evidence="2" type="ORF">PGTUg99_027393</name>
</gene>
<evidence type="ECO:0000313" key="3">
    <source>
        <dbReference type="Proteomes" id="UP000324748"/>
    </source>
</evidence>
<dbReference type="EMBL" id="VDEP01000172">
    <property type="protein sequence ID" value="KAA1126334.1"/>
    <property type="molecule type" value="Genomic_DNA"/>
</dbReference>
<comment type="caution">
    <text evidence="2">The sequence shown here is derived from an EMBL/GenBank/DDBJ whole genome shotgun (WGS) entry which is preliminary data.</text>
</comment>
<dbReference type="OrthoDB" id="5399569at2759"/>
<dbReference type="EMBL" id="VSWC01000040">
    <property type="protein sequence ID" value="KAA1106476.1"/>
    <property type="molecule type" value="Genomic_DNA"/>
</dbReference>
<evidence type="ECO:0000313" key="4">
    <source>
        <dbReference type="Proteomes" id="UP000325313"/>
    </source>
</evidence>
<protein>
    <submittedName>
        <fullName evidence="2">Prephenate dehydrogenase (NADP(+))</fullName>
    </submittedName>
</protein>
<name>A0A5B0RNS6_PUCGR</name>
<evidence type="ECO:0000313" key="1">
    <source>
        <dbReference type="EMBL" id="KAA1106476.1"/>
    </source>
</evidence>
<dbReference type="AlphaFoldDB" id="A0A5B0RNS6"/>
<sequence>MVHLRNLEQSLPHKHQSEPQNKPHLKDFFPKDLIPFRCSDDTDKQSVKTILASLRSRYVELSYKGHDVTMANTDQACTHAAFLRYDYGNRLACYWSIPLRFGRYIGGIEVAKINIIHTFHTPRQKERSSVWTKEDVNMSTLRIHSSKWHVYAGLSDHESDCKSTDRPVRAIGFRAIRPNDLQR</sequence>
<dbReference type="Proteomes" id="UP000324748">
    <property type="component" value="Unassembled WGS sequence"/>
</dbReference>
<proteinExistence type="predicted"/>
<dbReference type="Proteomes" id="UP000325313">
    <property type="component" value="Unassembled WGS sequence"/>
</dbReference>
<reference evidence="3 4" key="1">
    <citation type="submission" date="2019-05" db="EMBL/GenBank/DDBJ databases">
        <title>Emergence of the Ug99 lineage of the wheat stem rust pathogen through somatic hybridization.</title>
        <authorList>
            <person name="Li F."/>
            <person name="Upadhyaya N.M."/>
            <person name="Sperschneider J."/>
            <person name="Matny O."/>
            <person name="Nguyen-Phuc H."/>
            <person name="Mago R."/>
            <person name="Raley C."/>
            <person name="Miller M.E."/>
            <person name="Silverstein K.A.T."/>
            <person name="Henningsen E."/>
            <person name="Hirsch C.D."/>
            <person name="Visser B."/>
            <person name="Pretorius Z.A."/>
            <person name="Steffenson B.J."/>
            <person name="Schwessinger B."/>
            <person name="Dodds P.N."/>
            <person name="Figueroa M."/>
        </authorList>
    </citation>
    <scope>NUCLEOTIDE SEQUENCE [LARGE SCALE GENOMIC DNA]</scope>
    <source>
        <strain evidence="1">21-0</strain>
        <strain evidence="2 4">Ug99</strain>
    </source>
</reference>
<accession>A0A5B0RNS6</accession>
<keyword evidence="3" id="KW-1185">Reference proteome</keyword>